<dbReference type="Gene3D" id="3.40.718.10">
    <property type="entry name" value="Isopropylmalate Dehydrogenase"/>
    <property type="match status" value="1"/>
</dbReference>
<name>A0A9X3ITN3_9GAMM</name>
<organism evidence="11 12">
    <name type="scientific">Parathalassolituus penaei</name>
    <dbReference type="NCBI Taxonomy" id="2997323"/>
    <lineage>
        <taxon>Bacteria</taxon>
        <taxon>Pseudomonadati</taxon>
        <taxon>Pseudomonadota</taxon>
        <taxon>Gammaproteobacteria</taxon>
        <taxon>Oceanospirillales</taxon>
        <taxon>Oceanospirillaceae</taxon>
        <taxon>Parathalassolituus</taxon>
    </lineage>
</organism>
<evidence type="ECO:0000256" key="6">
    <source>
        <dbReference type="ARBA" id="ARBA00023209"/>
    </source>
</evidence>
<keyword evidence="5 10" id="KW-0443">Lipid metabolism</keyword>
<dbReference type="GO" id="GO:0043811">
    <property type="term" value="F:phosphate:acyl-[acyl carrier protein] acyltransferase activity"/>
    <property type="evidence" value="ECO:0007669"/>
    <property type="project" value="UniProtKB-UniRule"/>
</dbReference>
<dbReference type="AlphaFoldDB" id="A0A9X3ITN3"/>
<dbReference type="EMBL" id="JAPNOA010000026">
    <property type="protein sequence ID" value="MCY0965348.1"/>
    <property type="molecule type" value="Genomic_DNA"/>
</dbReference>
<dbReference type="GO" id="GO:0005737">
    <property type="term" value="C:cytoplasm"/>
    <property type="evidence" value="ECO:0007669"/>
    <property type="project" value="UniProtKB-SubCell"/>
</dbReference>
<evidence type="ECO:0000256" key="10">
    <source>
        <dbReference type="HAMAP-Rule" id="MF_00019"/>
    </source>
</evidence>
<comment type="pathway">
    <text evidence="10">Lipid metabolism; phospholipid metabolism.</text>
</comment>
<dbReference type="PIRSF" id="PIRSF002465">
    <property type="entry name" value="Phsphlp_syn_PlsX"/>
    <property type="match status" value="1"/>
</dbReference>
<comment type="function">
    <text evidence="10">Catalyzes the reversible formation of acyl-phosphate (acyl-PO(4)) from acyl-[acyl-carrier-protein] (acyl-ACP). This enzyme utilizes acyl-ACP as fatty acyl donor, but not acyl-CoA.</text>
</comment>
<comment type="catalytic activity">
    <reaction evidence="1 10">
        <text>a fatty acyl-[ACP] + phosphate = an acyl phosphate + holo-[ACP]</text>
        <dbReference type="Rhea" id="RHEA:42292"/>
        <dbReference type="Rhea" id="RHEA-COMP:9685"/>
        <dbReference type="Rhea" id="RHEA-COMP:14125"/>
        <dbReference type="ChEBI" id="CHEBI:43474"/>
        <dbReference type="ChEBI" id="CHEBI:59918"/>
        <dbReference type="ChEBI" id="CHEBI:64479"/>
        <dbReference type="ChEBI" id="CHEBI:138651"/>
        <dbReference type="EC" id="2.3.1.274"/>
    </reaction>
</comment>
<comment type="caution">
    <text evidence="11">The sequence shown here is derived from an EMBL/GenBank/DDBJ whole genome shotgun (WGS) entry which is preliminary data.</text>
</comment>
<comment type="subunit">
    <text evidence="9 10">Homodimer. Probably interacts with PlsY.</text>
</comment>
<dbReference type="NCBIfam" id="TIGR00182">
    <property type="entry name" value="plsX"/>
    <property type="match status" value="1"/>
</dbReference>
<dbReference type="EC" id="2.3.1.274" evidence="8 10"/>
<comment type="subcellular location">
    <subcellularLocation>
        <location evidence="10">Cytoplasm</location>
    </subcellularLocation>
    <text evidence="10">Associated with the membrane possibly through PlsY.</text>
</comment>
<dbReference type="SUPFAM" id="SSF53659">
    <property type="entry name" value="Isocitrate/Isopropylmalate dehydrogenase-like"/>
    <property type="match status" value="1"/>
</dbReference>
<evidence type="ECO:0000256" key="7">
    <source>
        <dbReference type="ARBA" id="ARBA00023264"/>
    </source>
</evidence>
<evidence type="ECO:0000256" key="4">
    <source>
        <dbReference type="ARBA" id="ARBA00022679"/>
    </source>
</evidence>
<dbReference type="PANTHER" id="PTHR30100">
    <property type="entry name" value="FATTY ACID/PHOSPHOLIPID SYNTHESIS PROTEIN PLSX"/>
    <property type="match status" value="1"/>
</dbReference>
<evidence type="ECO:0000313" key="11">
    <source>
        <dbReference type="EMBL" id="MCY0965348.1"/>
    </source>
</evidence>
<keyword evidence="7 10" id="KW-1208">Phospholipid metabolism</keyword>
<comment type="similarity">
    <text evidence="10">Belongs to the PlsX family.</text>
</comment>
<dbReference type="InterPro" id="IPR012281">
    <property type="entry name" value="Phospholipid_synth_PlsX-like"/>
</dbReference>
<evidence type="ECO:0000256" key="1">
    <source>
        <dbReference type="ARBA" id="ARBA00001232"/>
    </source>
</evidence>
<keyword evidence="2 10" id="KW-0963">Cytoplasm</keyword>
<proteinExistence type="inferred from homology"/>
<gene>
    <name evidence="10 11" type="primary">plsX</name>
    <name evidence="11" type="ORF">OUO13_09130</name>
</gene>
<sequence length="336" mass="37209">MLTIAVDAMGGDLGPRAAFRAIEKLLRKQKDVGIHLFVEPDWRDEAEQTLQRFAPRFRVVVCGQSIAADEKPMVVLRHREDSSMFQAIDACRRGECQGVLSVGSTGALMILSRHLLGVLPGIDRPALATRIPTRGRPLLMLDLGATLSATTCNLVQFAVLGVAWCRSMGTEVPSVGLLNVGHESGKGTDEIRGAHQVLGKCMPENYAGFFEGDDLYRGELDVMVCDGFTGNVALKTSEGLTEWLTWMLREELRSHWGLRLLLPFWRRMFRRVHRQIAPSRHGGALLLGVDGVVVKTHGKSDVSTYEYALQYLLRQVQNHDRSSLIEQISHAQGVIA</sequence>
<dbReference type="Proteomes" id="UP001150830">
    <property type="component" value="Unassembled WGS sequence"/>
</dbReference>
<evidence type="ECO:0000256" key="5">
    <source>
        <dbReference type="ARBA" id="ARBA00023098"/>
    </source>
</evidence>
<dbReference type="GO" id="GO:0008654">
    <property type="term" value="P:phospholipid biosynthetic process"/>
    <property type="evidence" value="ECO:0007669"/>
    <property type="project" value="UniProtKB-KW"/>
</dbReference>
<accession>A0A9X3ITN3</accession>
<protein>
    <recommendedName>
        <fullName evidence="8 10">Phosphate acyltransferase</fullName>
        <ecNumber evidence="8 10">2.3.1.274</ecNumber>
    </recommendedName>
    <alternativeName>
        <fullName evidence="10">Acyl-ACP phosphotransacylase</fullName>
    </alternativeName>
    <alternativeName>
        <fullName evidence="10">Acyl-[acyl-carrier-protein]--phosphate acyltransferase</fullName>
    </alternativeName>
    <alternativeName>
        <fullName evidence="10">Phosphate-acyl-ACP acyltransferase</fullName>
    </alternativeName>
</protein>
<evidence type="ECO:0000256" key="3">
    <source>
        <dbReference type="ARBA" id="ARBA00022516"/>
    </source>
</evidence>
<evidence type="ECO:0000256" key="8">
    <source>
        <dbReference type="ARBA" id="ARBA00024069"/>
    </source>
</evidence>
<evidence type="ECO:0000313" key="12">
    <source>
        <dbReference type="Proteomes" id="UP001150830"/>
    </source>
</evidence>
<keyword evidence="3 10" id="KW-0444">Lipid biosynthesis</keyword>
<dbReference type="HAMAP" id="MF_00019">
    <property type="entry name" value="PlsX"/>
    <property type="match status" value="1"/>
</dbReference>
<keyword evidence="6 10" id="KW-0594">Phospholipid biosynthesis</keyword>
<dbReference type="InterPro" id="IPR003664">
    <property type="entry name" value="FA_synthesis"/>
</dbReference>
<keyword evidence="11" id="KW-0012">Acyltransferase</keyword>
<keyword evidence="12" id="KW-1185">Reference proteome</keyword>
<evidence type="ECO:0000256" key="2">
    <source>
        <dbReference type="ARBA" id="ARBA00022490"/>
    </source>
</evidence>
<dbReference type="PANTHER" id="PTHR30100:SF1">
    <property type="entry name" value="PHOSPHATE ACYLTRANSFERASE"/>
    <property type="match status" value="1"/>
</dbReference>
<dbReference type="Pfam" id="PF02504">
    <property type="entry name" value="FA_synthesis"/>
    <property type="match status" value="1"/>
</dbReference>
<keyword evidence="4 10" id="KW-0808">Transferase</keyword>
<dbReference type="RefSeq" id="WP_283173562.1">
    <property type="nucleotide sequence ID" value="NZ_JAPNOA010000026.1"/>
</dbReference>
<dbReference type="GO" id="GO:0006633">
    <property type="term" value="P:fatty acid biosynthetic process"/>
    <property type="evidence" value="ECO:0007669"/>
    <property type="project" value="UniProtKB-UniRule"/>
</dbReference>
<evidence type="ECO:0000256" key="9">
    <source>
        <dbReference type="ARBA" id="ARBA00046608"/>
    </source>
</evidence>
<reference evidence="11" key="1">
    <citation type="submission" date="2022-11" db="EMBL/GenBank/DDBJ databases">
        <title>Parathalassolutuus dongxingensis gen. nov., sp. nov., a novel member of family Oceanospirillaceae isolated from a coastal shrimp pond in Guangxi, China.</title>
        <authorList>
            <person name="Chen H."/>
        </authorList>
    </citation>
    <scope>NUCLEOTIDE SEQUENCE</scope>
    <source>
        <strain evidence="11">G-43</strain>
    </source>
</reference>